<evidence type="ECO:0000313" key="4">
    <source>
        <dbReference type="Proteomes" id="UP000035579"/>
    </source>
</evidence>
<feature type="transmembrane region" description="Helical" evidence="1">
    <location>
        <begin position="66"/>
        <end position="83"/>
    </location>
</feature>
<name>A0AAC8Q4R7_9BACT</name>
<keyword evidence="1" id="KW-0472">Membrane</keyword>
<accession>A0AAC8Q4R7</accession>
<dbReference type="Proteomes" id="UP000035579">
    <property type="component" value="Chromosome"/>
</dbReference>
<keyword evidence="1" id="KW-1133">Transmembrane helix</keyword>
<dbReference type="EMBL" id="CP011509">
    <property type="protein sequence ID" value="AKJ01053.1"/>
    <property type="molecule type" value="Genomic_DNA"/>
</dbReference>
<dbReference type="RefSeq" id="WP_047855726.1">
    <property type="nucleotide sequence ID" value="NZ_CP011509.1"/>
</dbReference>
<organism evidence="2 4">
    <name type="scientific">Archangium gephyra</name>
    <dbReference type="NCBI Taxonomy" id="48"/>
    <lineage>
        <taxon>Bacteria</taxon>
        <taxon>Pseudomonadati</taxon>
        <taxon>Myxococcota</taxon>
        <taxon>Myxococcia</taxon>
        <taxon>Myxococcales</taxon>
        <taxon>Cystobacterineae</taxon>
        <taxon>Archangiaceae</taxon>
        <taxon>Archangium</taxon>
    </lineage>
</organism>
<reference evidence="3 5" key="2">
    <citation type="submission" date="2018-08" db="EMBL/GenBank/DDBJ databases">
        <title>Genomic Encyclopedia of Archaeal and Bacterial Type Strains, Phase II (KMG-II): from individual species to whole genera.</title>
        <authorList>
            <person name="Goeker M."/>
        </authorList>
    </citation>
    <scope>NUCLEOTIDE SEQUENCE [LARGE SCALE GENOMIC DNA]</scope>
    <source>
        <strain evidence="3 5">DSM 2261</strain>
    </source>
</reference>
<gene>
    <name evidence="2" type="ORF">AA314_02679</name>
    <name evidence="3" type="ORF">ATI61_114237</name>
</gene>
<keyword evidence="5" id="KW-1185">Reference proteome</keyword>
<dbReference type="AlphaFoldDB" id="A0AAC8Q4R7"/>
<evidence type="ECO:0000313" key="5">
    <source>
        <dbReference type="Proteomes" id="UP000256345"/>
    </source>
</evidence>
<evidence type="ECO:0000313" key="2">
    <source>
        <dbReference type="EMBL" id="AKJ01053.1"/>
    </source>
</evidence>
<feature type="transmembrane region" description="Helical" evidence="1">
    <location>
        <begin position="37"/>
        <end position="54"/>
    </location>
</feature>
<reference evidence="2 4" key="1">
    <citation type="submission" date="2015-05" db="EMBL/GenBank/DDBJ databases">
        <title>Genome assembly of Archangium gephyra DSM 2261.</title>
        <authorList>
            <person name="Sharma G."/>
            <person name="Subramanian S."/>
        </authorList>
    </citation>
    <scope>NUCLEOTIDE SEQUENCE [LARGE SCALE GENOMIC DNA]</scope>
    <source>
        <strain evidence="2 4">DSM 2261</strain>
    </source>
</reference>
<sequence>MELVTTAQLFVLIFFMLVGKIVNGISGRPLMNGAKWYLVQGAICFPLVMLPVIAAGGNGQFDDVRLGEILAAFFIPGAVALHYSRKFSGAQRAPSPARP</sequence>
<feature type="transmembrane region" description="Helical" evidence="1">
    <location>
        <begin position="6"/>
        <end position="25"/>
    </location>
</feature>
<keyword evidence="1" id="KW-0812">Transmembrane</keyword>
<evidence type="ECO:0000313" key="3">
    <source>
        <dbReference type="EMBL" id="REG24628.1"/>
    </source>
</evidence>
<dbReference type="KEGG" id="age:AA314_02679"/>
<protein>
    <submittedName>
        <fullName evidence="2">Uncharacterized protein</fullName>
    </submittedName>
</protein>
<dbReference type="Proteomes" id="UP000256345">
    <property type="component" value="Unassembled WGS sequence"/>
</dbReference>
<evidence type="ECO:0000256" key="1">
    <source>
        <dbReference type="SAM" id="Phobius"/>
    </source>
</evidence>
<proteinExistence type="predicted"/>
<dbReference type="EMBL" id="QUMU01000014">
    <property type="protein sequence ID" value="REG24628.1"/>
    <property type="molecule type" value="Genomic_DNA"/>
</dbReference>